<dbReference type="Proteomes" id="UP000190312">
    <property type="component" value="Unassembled WGS sequence"/>
</dbReference>
<dbReference type="PROSITE" id="PS00036">
    <property type="entry name" value="BZIP_BASIC"/>
    <property type="match status" value="1"/>
</dbReference>
<feature type="region of interest" description="Disordered" evidence="1">
    <location>
        <begin position="204"/>
        <end position="235"/>
    </location>
</feature>
<feature type="region of interest" description="Disordered" evidence="1">
    <location>
        <begin position="124"/>
        <end position="148"/>
    </location>
</feature>
<protein>
    <submittedName>
        <fullName evidence="3">Basic-leucine zipper (BZIP) transcription factor</fullName>
    </submittedName>
</protein>
<dbReference type="PROSITE" id="PS50217">
    <property type="entry name" value="BZIP"/>
    <property type="match status" value="1"/>
</dbReference>
<dbReference type="Gene3D" id="1.20.5.170">
    <property type="match status" value="1"/>
</dbReference>
<evidence type="ECO:0000259" key="2">
    <source>
        <dbReference type="PROSITE" id="PS50217"/>
    </source>
</evidence>
<dbReference type="SMART" id="SM00338">
    <property type="entry name" value="BRLZ"/>
    <property type="match status" value="1"/>
</dbReference>
<sequence>MDSSTASAVDLHPRQATDSEYDAEIGVLQWDEPMSHHHNHNRDSNYHPHSLLTEDIRYIPTMVTGSTSALLHSIPISPHSSLSPSEATACIAMNPLDSATMGTVGVDSQHIDHNGHRISNTINRRQSQNREAQRRFRERREQERAQTQVKMDVLRTENKRLSDLFNLLRTENHRIEGENERLKAELEIMRKRWKDVLRVMSEMAQQDERTAGCRSSSSTTSPSSPTSPSGPCSQVDMQSLRRSIVMQTLVALFEERGTDSARSVTIKDGSWIWEVVPNMGSKPQEFVFVDGPALARGSSAHSRKIRSALIRRRVSEKQTNYRREEAAKREKLIEQRKVQGEHHQHAFNKLCPCRREFQGSGSDQTQMSHRSRPTFLVTDDGATVCGTCSRLTPLNNLRTNQKTGETPSTLSAVSGRMDPFSPLDASWGPQVDSLVHYALTSIWPAFRQSNYAGSCYQAWILPSSRNKLLVYSTLWAASCHRDVLRISYGAPDPALETKEQLYYKGLVLSTLHSHVADYTNETWRDSVIMSVLYLAVNEHVKGKVTRDASPFTPPFVDLQSLSFYGSREYHNMHWTFIQTLLDRLGGIHSIRMYGLGWLLSIGDLMFAAHSLTKPHYPLVDVQGKLYNLSSPLHAFGIAPKQPSLPGSGFRELLSLTPPVKEKIVNAFVHLGEYSNVIQSFSNRHLDASTLDLIGDVRNQVHHDLFSLPDEHSPTDCIIDQPNNPGDSSQSLEIYHACRLSALLYALHVTFPVPKSAALRAVIIPQLNEKLHDVSQKMSTTLLLWCTTVTAIATEGMIQRQSLVQLTNKVRLDLQIHHLSHTVEILHSFTWADIACLDGLYRLWDEIMRLG</sequence>
<reference evidence="3 4" key="1">
    <citation type="submission" date="2016-10" db="EMBL/GenBank/DDBJ databases">
        <title>Genome sequencing of Aspergillus oryzae BCC7051.</title>
        <authorList>
            <person name="Thammarongtham C."/>
            <person name="Vorapreeda T."/>
            <person name="Nookaew I."/>
            <person name="Srisuk T."/>
            <person name="Land M."/>
            <person name="Jeennor S."/>
            <person name="Laoteng K."/>
        </authorList>
    </citation>
    <scope>NUCLEOTIDE SEQUENCE [LARGE SCALE GENOMIC DNA]</scope>
    <source>
        <strain evidence="3 4">BCC7051</strain>
    </source>
</reference>
<dbReference type="GO" id="GO:0003700">
    <property type="term" value="F:DNA-binding transcription factor activity"/>
    <property type="evidence" value="ECO:0007669"/>
    <property type="project" value="InterPro"/>
</dbReference>
<dbReference type="InterPro" id="IPR046347">
    <property type="entry name" value="bZIP_sf"/>
</dbReference>
<dbReference type="OrthoDB" id="3469466at2759"/>
<dbReference type="SUPFAM" id="SSF57959">
    <property type="entry name" value="Leucine zipper domain"/>
    <property type="match status" value="1"/>
</dbReference>
<name>A0A1S9DAF6_ASPOZ</name>
<proteinExistence type="predicted"/>
<evidence type="ECO:0000313" key="4">
    <source>
        <dbReference type="Proteomes" id="UP000190312"/>
    </source>
</evidence>
<evidence type="ECO:0000313" key="3">
    <source>
        <dbReference type="EMBL" id="OOO06063.1"/>
    </source>
</evidence>
<feature type="region of interest" description="Disordered" evidence="1">
    <location>
        <begin position="1"/>
        <end position="20"/>
    </location>
</feature>
<organism evidence="3 4">
    <name type="scientific">Aspergillus oryzae</name>
    <name type="common">Yellow koji mold</name>
    <dbReference type="NCBI Taxonomy" id="5062"/>
    <lineage>
        <taxon>Eukaryota</taxon>
        <taxon>Fungi</taxon>
        <taxon>Dikarya</taxon>
        <taxon>Ascomycota</taxon>
        <taxon>Pezizomycotina</taxon>
        <taxon>Eurotiomycetes</taxon>
        <taxon>Eurotiomycetidae</taxon>
        <taxon>Eurotiales</taxon>
        <taxon>Aspergillaceae</taxon>
        <taxon>Aspergillus</taxon>
        <taxon>Aspergillus subgen. Circumdati</taxon>
    </lineage>
</organism>
<gene>
    <name evidence="3" type="ORF">OAory_01017240</name>
</gene>
<accession>A0A1S9DAF6</accession>
<evidence type="ECO:0000256" key="1">
    <source>
        <dbReference type="SAM" id="MobiDB-lite"/>
    </source>
</evidence>
<feature type="compositionally biased region" description="Basic and acidic residues" evidence="1">
    <location>
        <begin position="131"/>
        <end position="144"/>
    </location>
</feature>
<dbReference type="PANTHER" id="PTHR37540:SF5">
    <property type="entry name" value="TRANSCRIPTION FACTOR DOMAIN-CONTAINING PROTEIN"/>
    <property type="match status" value="1"/>
</dbReference>
<dbReference type="PANTHER" id="PTHR37540">
    <property type="entry name" value="TRANSCRIPTION FACTOR (ACR-2), PUTATIVE-RELATED-RELATED"/>
    <property type="match status" value="1"/>
</dbReference>
<feature type="domain" description="BZIP" evidence="2">
    <location>
        <begin position="124"/>
        <end position="182"/>
    </location>
</feature>
<feature type="compositionally biased region" description="Low complexity" evidence="1">
    <location>
        <begin position="215"/>
        <end position="229"/>
    </location>
</feature>
<dbReference type="AlphaFoldDB" id="A0A1S9DAF6"/>
<dbReference type="EMBL" id="MKZY01000008">
    <property type="protein sequence ID" value="OOO06063.1"/>
    <property type="molecule type" value="Genomic_DNA"/>
</dbReference>
<dbReference type="InterPro" id="IPR004827">
    <property type="entry name" value="bZIP"/>
</dbReference>
<comment type="caution">
    <text evidence="3">The sequence shown here is derived from an EMBL/GenBank/DDBJ whole genome shotgun (WGS) entry which is preliminary data.</text>
</comment>
<dbReference type="VEuPathDB" id="FungiDB:AO090003000249"/>
<dbReference type="VEuPathDB" id="FungiDB:AO090701001195"/>